<dbReference type="GO" id="GO:0003677">
    <property type="term" value="F:DNA binding"/>
    <property type="evidence" value="ECO:0007669"/>
    <property type="project" value="UniProtKB-KW"/>
</dbReference>
<dbReference type="InterPro" id="IPR013762">
    <property type="entry name" value="Integrase-like_cat_sf"/>
</dbReference>
<dbReference type="Proteomes" id="UP000298663">
    <property type="component" value="Unassembled WGS sequence"/>
</dbReference>
<reference evidence="3 4" key="1">
    <citation type="journal article" date="2015" name="Genome Biol.">
        <title>Comparative genomics of Steinernema reveals deeply conserved gene regulatory networks.</title>
        <authorList>
            <person name="Dillman A.R."/>
            <person name="Macchietto M."/>
            <person name="Porter C.F."/>
            <person name="Rogers A."/>
            <person name="Williams B."/>
            <person name="Antoshechkin I."/>
            <person name="Lee M.M."/>
            <person name="Goodwin Z."/>
            <person name="Lu X."/>
            <person name="Lewis E.E."/>
            <person name="Goodrich-Blair H."/>
            <person name="Stock S.P."/>
            <person name="Adams B.J."/>
            <person name="Sternberg P.W."/>
            <person name="Mortazavi A."/>
        </authorList>
    </citation>
    <scope>NUCLEOTIDE SEQUENCE [LARGE SCALE GENOMIC DNA]</scope>
    <source>
        <strain evidence="3 4">ALL</strain>
    </source>
</reference>
<comment type="caution">
    <text evidence="3">The sequence shown here is derived from an EMBL/GenBank/DDBJ whole genome shotgun (WGS) entry which is preliminary data.</text>
</comment>
<name>A0A4U5M307_STECR</name>
<proteinExistence type="predicted"/>
<dbReference type="GO" id="GO:0015074">
    <property type="term" value="P:DNA integration"/>
    <property type="evidence" value="ECO:0007669"/>
    <property type="project" value="InterPro"/>
</dbReference>
<accession>A0A4U5M307</accession>
<evidence type="ECO:0000256" key="2">
    <source>
        <dbReference type="ARBA" id="ARBA00023172"/>
    </source>
</evidence>
<evidence type="ECO:0000313" key="3">
    <source>
        <dbReference type="EMBL" id="TKR63097.1"/>
    </source>
</evidence>
<dbReference type="InterPro" id="IPR010998">
    <property type="entry name" value="Integrase_recombinase_N"/>
</dbReference>
<dbReference type="GO" id="GO:0006310">
    <property type="term" value="P:DNA recombination"/>
    <property type="evidence" value="ECO:0007669"/>
    <property type="project" value="UniProtKB-KW"/>
</dbReference>
<dbReference type="SUPFAM" id="SSF56349">
    <property type="entry name" value="DNA breaking-rejoining enzymes"/>
    <property type="match status" value="1"/>
</dbReference>
<organism evidence="3 4">
    <name type="scientific">Steinernema carpocapsae</name>
    <name type="common">Entomopathogenic nematode</name>
    <dbReference type="NCBI Taxonomy" id="34508"/>
    <lineage>
        <taxon>Eukaryota</taxon>
        <taxon>Metazoa</taxon>
        <taxon>Ecdysozoa</taxon>
        <taxon>Nematoda</taxon>
        <taxon>Chromadorea</taxon>
        <taxon>Rhabditida</taxon>
        <taxon>Tylenchina</taxon>
        <taxon>Panagrolaimomorpha</taxon>
        <taxon>Strongyloidoidea</taxon>
        <taxon>Steinernematidae</taxon>
        <taxon>Steinernema</taxon>
    </lineage>
</organism>
<protein>
    <recommendedName>
        <fullName evidence="5">Tyr recombinase domain-containing protein</fullName>
    </recommendedName>
</protein>
<keyword evidence="1" id="KW-0238">DNA-binding</keyword>
<keyword evidence="2" id="KW-0233">DNA recombination</keyword>
<evidence type="ECO:0008006" key="5">
    <source>
        <dbReference type="Google" id="ProtNLM"/>
    </source>
</evidence>
<dbReference type="STRING" id="34508.A0A4U5M307"/>
<reference evidence="3 4" key="2">
    <citation type="journal article" date="2019" name="G3 (Bethesda)">
        <title>Hybrid Assembly of the Genome of the Entomopathogenic Nematode Steinernema carpocapsae Identifies the X-Chromosome.</title>
        <authorList>
            <person name="Serra L."/>
            <person name="Macchietto M."/>
            <person name="Macias-Munoz A."/>
            <person name="McGill C.J."/>
            <person name="Rodriguez I.M."/>
            <person name="Rodriguez B."/>
            <person name="Murad R."/>
            <person name="Mortazavi A."/>
        </authorList>
    </citation>
    <scope>NUCLEOTIDE SEQUENCE [LARGE SCALE GENOMIC DNA]</scope>
    <source>
        <strain evidence="3 4">ALL</strain>
    </source>
</reference>
<dbReference type="Gene3D" id="1.10.150.130">
    <property type="match status" value="1"/>
</dbReference>
<sequence>MASYGRAAQKFQDWRLQPSLSPPSDTEVISYLTELYQSTSSATSVQSTATALSWFFKFSSSPNPCESPWVIAFLQGLRRSKPDTVHRKKISREHLRLILAADRQQLRDHRIVALLGVLYAACLRPTEGVTLTRDAISVDRVGLIISVAKDKTNKTGSPRQVPVQWRQRGLPGSDPSRLASKSTGLALRLPEPDEAIYVYVIGLRSQGVEKLSHETWSTTRHHSSRVPRRLCDGLYQRWRPT</sequence>
<dbReference type="AlphaFoldDB" id="A0A4U5M307"/>
<keyword evidence="4" id="KW-1185">Reference proteome</keyword>
<gene>
    <name evidence="3" type="ORF">L596_026972</name>
</gene>
<evidence type="ECO:0000313" key="4">
    <source>
        <dbReference type="Proteomes" id="UP000298663"/>
    </source>
</evidence>
<evidence type="ECO:0000256" key="1">
    <source>
        <dbReference type="ARBA" id="ARBA00023125"/>
    </source>
</evidence>
<dbReference type="SUPFAM" id="SSF47823">
    <property type="entry name" value="lambda integrase-like, N-terminal domain"/>
    <property type="match status" value="1"/>
</dbReference>
<dbReference type="Gene3D" id="1.10.443.10">
    <property type="entry name" value="Intergrase catalytic core"/>
    <property type="match status" value="1"/>
</dbReference>
<dbReference type="EMBL" id="AZBU02000010">
    <property type="protein sequence ID" value="TKR63097.1"/>
    <property type="molecule type" value="Genomic_DNA"/>
</dbReference>
<dbReference type="InterPro" id="IPR011010">
    <property type="entry name" value="DNA_brk_join_enz"/>
</dbReference>